<dbReference type="Proteomes" id="UP001165121">
    <property type="component" value="Unassembled WGS sequence"/>
</dbReference>
<proteinExistence type="predicted"/>
<gene>
    <name evidence="1" type="ORF">Pfra01_002983800</name>
</gene>
<sequence length="165" mass="18392">MGVLISQGLDAIMVAIDLLSKREKYVPTPTSVADTANLFFDLLVRNYSLHAVIVNYLDPKFTSFLLTELMKALGVKGLMTTSYGLKLMAKWSARTACSKTPFDAWCTNWVEVLDENAYATLMGSSTKLSPFEIDTERVTRSPVGTTLSHNDYAQKSTEVRKQIVR</sequence>
<protein>
    <submittedName>
        <fullName evidence="1">Unnamed protein product</fullName>
    </submittedName>
</protein>
<accession>A0A9W6YNN8</accession>
<dbReference type="GO" id="GO:0003676">
    <property type="term" value="F:nucleic acid binding"/>
    <property type="evidence" value="ECO:0007669"/>
    <property type="project" value="InterPro"/>
</dbReference>
<dbReference type="AlphaFoldDB" id="A0A9W6YNN8"/>
<keyword evidence="2" id="KW-1185">Reference proteome</keyword>
<comment type="caution">
    <text evidence="1">The sequence shown here is derived from an EMBL/GenBank/DDBJ whole genome shotgun (WGS) entry which is preliminary data.</text>
</comment>
<reference evidence="1" key="1">
    <citation type="submission" date="2023-04" db="EMBL/GenBank/DDBJ databases">
        <title>Phytophthora fragariaefolia NBRC 109709.</title>
        <authorList>
            <person name="Ichikawa N."/>
            <person name="Sato H."/>
            <person name="Tonouchi N."/>
        </authorList>
    </citation>
    <scope>NUCLEOTIDE SEQUENCE</scope>
    <source>
        <strain evidence="1">NBRC 109709</strain>
    </source>
</reference>
<name>A0A9W6YNN8_9STRA</name>
<dbReference type="SUPFAM" id="SSF53098">
    <property type="entry name" value="Ribonuclease H-like"/>
    <property type="match status" value="1"/>
</dbReference>
<dbReference type="Gene3D" id="3.30.420.10">
    <property type="entry name" value="Ribonuclease H-like superfamily/Ribonuclease H"/>
    <property type="match status" value="1"/>
</dbReference>
<organism evidence="1 2">
    <name type="scientific">Phytophthora fragariaefolia</name>
    <dbReference type="NCBI Taxonomy" id="1490495"/>
    <lineage>
        <taxon>Eukaryota</taxon>
        <taxon>Sar</taxon>
        <taxon>Stramenopiles</taxon>
        <taxon>Oomycota</taxon>
        <taxon>Peronosporomycetes</taxon>
        <taxon>Peronosporales</taxon>
        <taxon>Peronosporaceae</taxon>
        <taxon>Phytophthora</taxon>
    </lineage>
</organism>
<dbReference type="EMBL" id="BSXT01018946">
    <property type="protein sequence ID" value="GMG16631.1"/>
    <property type="molecule type" value="Genomic_DNA"/>
</dbReference>
<evidence type="ECO:0000313" key="2">
    <source>
        <dbReference type="Proteomes" id="UP001165121"/>
    </source>
</evidence>
<dbReference type="OrthoDB" id="167591at2759"/>
<dbReference type="InterPro" id="IPR012337">
    <property type="entry name" value="RNaseH-like_sf"/>
</dbReference>
<evidence type="ECO:0000313" key="1">
    <source>
        <dbReference type="EMBL" id="GMG16631.1"/>
    </source>
</evidence>
<dbReference type="InterPro" id="IPR036397">
    <property type="entry name" value="RNaseH_sf"/>
</dbReference>